<proteinExistence type="predicted"/>
<dbReference type="AlphaFoldDB" id="A0AAW2IT59"/>
<dbReference type="EMBL" id="JACGWK010001598">
    <property type="protein sequence ID" value="KAL0285369.1"/>
    <property type="molecule type" value="Genomic_DNA"/>
</dbReference>
<dbReference type="PANTHER" id="PTHR31286:SF180">
    <property type="entry name" value="OS10G0362600 PROTEIN"/>
    <property type="match status" value="1"/>
</dbReference>
<reference evidence="1" key="2">
    <citation type="journal article" date="2024" name="Plant">
        <title>Genomic evolution and insights into agronomic trait innovations of Sesamum species.</title>
        <authorList>
            <person name="Miao H."/>
            <person name="Wang L."/>
            <person name="Qu L."/>
            <person name="Liu H."/>
            <person name="Sun Y."/>
            <person name="Le M."/>
            <person name="Wang Q."/>
            <person name="Wei S."/>
            <person name="Zheng Y."/>
            <person name="Lin W."/>
            <person name="Duan Y."/>
            <person name="Cao H."/>
            <person name="Xiong S."/>
            <person name="Wang X."/>
            <person name="Wei L."/>
            <person name="Li C."/>
            <person name="Ma Q."/>
            <person name="Ju M."/>
            <person name="Zhao R."/>
            <person name="Li G."/>
            <person name="Mu C."/>
            <person name="Tian Q."/>
            <person name="Mei H."/>
            <person name="Zhang T."/>
            <person name="Gao T."/>
            <person name="Zhang H."/>
        </authorList>
    </citation>
    <scope>NUCLEOTIDE SEQUENCE</scope>
    <source>
        <strain evidence="1">G01</strain>
    </source>
</reference>
<name>A0AAW2IT59_9LAMI</name>
<protein>
    <submittedName>
        <fullName evidence="1">Uncharacterized protein</fullName>
    </submittedName>
</protein>
<reference evidence="1" key="1">
    <citation type="submission" date="2020-06" db="EMBL/GenBank/DDBJ databases">
        <authorList>
            <person name="Li T."/>
            <person name="Hu X."/>
            <person name="Zhang T."/>
            <person name="Song X."/>
            <person name="Zhang H."/>
            <person name="Dai N."/>
            <person name="Sheng W."/>
            <person name="Hou X."/>
            <person name="Wei L."/>
        </authorList>
    </citation>
    <scope>NUCLEOTIDE SEQUENCE</scope>
    <source>
        <strain evidence="1">G01</strain>
        <tissue evidence="1">Leaf</tissue>
    </source>
</reference>
<organism evidence="1">
    <name type="scientific">Sesamum angustifolium</name>
    <dbReference type="NCBI Taxonomy" id="2727405"/>
    <lineage>
        <taxon>Eukaryota</taxon>
        <taxon>Viridiplantae</taxon>
        <taxon>Streptophyta</taxon>
        <taxon>Embryophyta</taxon>
        <taxon>Tracheophyta</taxon>
        <taxon>Spermatophyta</taxon>
        <taxon>Magnoliopsida</taxon>
        <taxon>eudicotyledons</taxon>
        <taxon>Gunneridae</taxon>
        <taxon>Pentapetalae</taxon>
        <taxon>asterids</taxon>
        <taxon>lamiids</taxon>
        <taxon>Lamiales</taxon>
        <taxon>Pedaliaceae</taxon>
        <taxon>Sesamum</taxon>
    </lineage>
</organism>
<gene>
    <name evidence="1" type="ORF">Sangu_2782200</name>
</gene>
<sequence length="292" mass="33025">MMILVDGDHNQTDSALGRLQKEFNFEELLSLANRVNDDGDIDSMAALTDFQARWFAKFERMEIVRLSDRQMVSVLSIEAALLPLFSYAGTSLHRLLPYSIRSQLSAHPREGYFGRRMNTYGDIYLNACSLVKISANPSAPTVSMDALPTGIFIRKIKLRYLPVEFWVDEGLSTVVSGIGKPLYQDTITKVCTRLDFAHVCIMLKISSKLLKHVIIMVPNENGNEVSCKVDVEYEWVPPKCAKFMCLGHLTVSCQPQKTPLKPLVAVYVQKIWVPTTPMPKSTAQRLWRSHDQ</sequence>
<comment type="caution">
    <text evidence="1">The sequence shown here is derived from an EMBL/GenBank/DDBJ whole genome shotgun (WGS) entry which is preliminary data.</text>
</comment>
<evidence type="ECO:0000313" key="1">
    <source>
        <dbReference type="EMBL" id="KAL0285369.1"/>
    </source>
</evidence>
<dbReference type="PANTHER" id="PTHR31286">
    <property type="entry name" value="GLYCINE-RICH CELL WALL STRUCTURAL PROTEIN 1.8-LIKE"/>
    <property type="match status" value="1"/>
</dbReference>
<dbReference type="InterPro" id="IPR040256">
    <property type="entry name" value="At4g02000-like"/>
</dbReference>
<accession>A0AAW2IT59</accession>